<feature type="compositionally biased region" description="Low complexity" evidence="1">
    <location>
        <begin position="67"/>
        <end position="115"/>
    </location>
</feature>
<protein>
    <recommendedName>
        <fullName evidence="4">Aminodeoxychorismate lyase</fullName>
    </recommendedName>
</protein>
<organism evidence="2 3">
    <name type="scientific">Paenibacillus contaminans</name>
    <dbReference type="NCBI Taxonomy" id="450362"/>
    <lineage>
        <taxon>Bacteria</taxon>
        <taxon>Bacillati</taxon>
        <taxon>Bacillota</taxon>
        <taxon>Bacilli</taxon>
        <taxon>Bacillales</taxon>
        <taxon>Paenibacillaceae</taxon>
        <taxon>Paenibacillus</taxon>
    </lineage>
</organism>
<proteinExistence type="predicted"/>
<dbReference type="Proteomes" id="UP000250369">
    <property type="component" value="Unassembled WGS sequence"/>
</dbReference>
<evidence type="ECO:0008006" key="4">
    <source>
        <dbReference type="Google" id="ProtNLM"/>
    </source>
</evidence>
<dbReference type="Gene3D" id="3.30.1490.480">
    <property type="entry name" value="Endolytic murein transglycosylase"/>
    <property type="match status" value="1"/>
</dbReference>
<evidence type="ECO:0000256" key="1">
    <source>
        <dbReference type="SAM" id="MobiDB-lite"/>
    </source>
</evidence>
<keyword evidence="3" id="KW-1185">Reference proteome</keyword>
<reference evidence="2 3" key="1">
    <citation type="journal article" date="2009" name="Int. J. Syst. Evol. Microbiol.">
        <title>Paenibacillus contaminans sp. nov., isolated from a contaminated laboratory plate.</title>
        <authorList>
            <person name="Chou J.H."/>
            <person name="Lee J.H."/>
            <person name="Lin M.C."/>
            <person name="Chang P.S."/>
            <person name="Arun A.B."/>
            <person name="Young C.C."/>
            <person name="Chen W.M."/>
        </authorList>
    </citation>
    <scope>NUCLEOTIDE SEQUENCE [LARGE SCALE GENOMIC DNA]</scope>
    <source>
        <strain evidence="2 3">CKOBP-6</strain>
    </source>
</reference>
<comment type="caution">
    <text evidence="2">The sequence shown here is derived from an EMBL/GenBank/DDBJ whole genome shotgun (WGS) entry which is preliminary data.</text>
</comment>
<feature type="region of interest" description="Disordered" evidence="1">
    <location>
        <begin position="67"/>
        <end position="147"/>
    </location>
</feature>
<sequence length="207" mass="20902">MNKLRNVLAGFGAGLIVASITLQLTSSSGGPNETSQSSSGSTQLDESNVKKWAEENGYQLVKKEAKAASALNPAASPAASPSAAPAASPTASPASSPTSSPAASPSAARDAAVSPSPTPSPTSLQTPEISPPVTPVEPKSVTIPGGVSSTQVGEILADAGIVDKSAFDQALRQAQAFTKIRSGTYTFSPGEDPQNIIDELTKVPKFQ</sequence>
<gene>
    <name evidence="2" type="ORF">DQG23_00505</name>
</gene>
<feature type="region of interest" description="Disordered" evidence="1">
    <location>
        <begin position="25"/>
        <end position="51"/>
    </location>
</feature>
<feature type="compositionally biased region" description="Polar residues" evidence="1">
    <location>
        <begin position="25"/>
        <end position="46"/>
    </location>
</feature>
<dbReference type="OrthoDB" id="2680673at2"/>
<accession>A0A329MSG1</accession>
<dbReference type="RefSeq" id="WP_113028845.1">
    <property type="nucleotide sequence ID" value="NZ_QMFB01000001.1"/>
</dbReference>
<dbReference type="EMBL" id="QMFB01000001">
    <property type="protein sequence ID" value="RAV22734.1"/>
    <property type="molecule type" value="Genomic_DNA"/>
</dbReference>
<name>A0A329MSG1_9BACL</name>
<dbReference type="AlphaFoldDB" id="A0A329MSG1"/>
<evidence type="ECO:0000313" key="3">
    <source>
        <dbReference type="Proteomes" id="UP000250369"/>
    </source>
</evidence>
<evidence type="ECO:0000313" key="2">
    <source>
        <dbReference type="EMBL" id="RAV22734.1"/>
    </source>
</evidence>